<feature type="region of interest" description="Disordered" evidence="1">
    <location>
        <begin position="206"/>
        <end position="242"/>
    </location>
</feature>
<dbReference type="AlphaFoldDB" id="A0A061QIC0"/>
<organism evidence="2">
    <name type="scientific">Tetraselmis sp. GSL018</name>
    <dbReference type="NCBI Taxonomy" id="582737"/>
    <lineage>
        <taxon>Eukaryota</taxon>
        <taxon>Viridiplantae</taxon>
        <taxon>Chlorophyta</taxon>
        <taxon>core chlorophytes</taxon>
        <taxon>Chlorodendrophyceae</taxon>
        <taxon>Chlorodendrales</taxon>
        <taxon>Chlorodendraceae</taxon>
        <taxon>Tetraselmis</taxon>
    </lineage>
</organism>
<feature type="non-terminal residue" evidence="2">
    <location>
        <position position="242"/>
    </location>
</feature>
<reference evidence="2" key="1">
    <citation type="submission" date="2014-05" db="EMBL/GenBank/DDBJ databases">
        <title>The transcriptome of the halophilic microalga Tetraselmis sp. GSL018 isolated from the Great Salt Lake, Utah.</title>
        <authorList>
            <person name="Jinkerson R.E."/>
            <person name="D'Adamo S."/>
            <person name="Posewitz M.C."/>
        </authorList>
    </citation>
    <scope>NUCLEOTIDE SEQUENCE</scope>
    <source>
        <strain evidence="2">GSL018</strain>
    </source>
</reference>
<feature type="non-terminal residue" evidence="2">
    <location>
        <position position="1"/>
    </location>
</feature>
<accession>A0A061QIC0</accession>
<name>A0A061QIC0_9CHLO</name>
<gene>
    <name evidence="2" type="ORF">TSPGSL018_29323</name>
</gene>
<evidence type="ECO:0000256" key="1">
    <source>
        <dbReference type="SAM" id="MobiDB-lite"/>
    </source>
</evidence>
<proteinExistence type="predicted"/>
<protein>
    <submittedName>
        <fullName evidence="2">Uncharacterized protein</fullName>
    </submittedName>
</protein>
<sequence length="242" mass="26079">CGNRRERLARADGARVRKPSLAFPDALHDAIGGLLLMRPERRGDDGELNLRAQLLVWLFVAAAGEGERSASVSDAEPEVSDALHAQRVEQLEEVEEAEDSALRHLLNRAAPPGAVRLHRGHLGDTVLPRCDLDREVPPGAGGDGRGSRGVPPVEDLALRTREAAALLLPEGPRGAVDVLQQPRRVLAAISAAVVAPHVQRLCDDRPQIGRHLPHSGGLVARDQHGPRVKGRQGNAPREEARR</sequence>
<dbReference type="EMBL" id="GBEZ01026964">
    <property type="protein sequence ID" value="JAC60292.1"/>
    <property type="molecule type" value="Transcribed_RNA"/>
</dbReference>
<evidence type="ECO:0000313" key="2">
    <source>
        <dbReference type="EMBL" id="JAC60292.1"/>
    </source>
</evidence>